<feature type="repeat" description="CSPG" evidence="5">
    <location>
        <begin position="618"/>
        <end position="714"/>
    </location>
</feature>
<feature type="compositionally biased region" description="Polar residues" evidence="6">
    <location>
        <begin position="2370"/>
        <end position="2391"/>
    </location>
</feature>
<evidence type="ECO:0000256" key="5">
    <source>
        <dbReference type="PROSITE-ProRule" id="PRU01201"/>
    </source>
</evidence>
<evidence type="ECO:0000256" key="1">
    <source>
        <dbReference type="ARBA" id="ARBA00022729"/>
    </source>
</evidence>
<evidence type="ECO:0000313" key="10">
    <source>
        <dbReference type="EMBL" id="CAG5098907.1"/>
    </source>
</evidence>
<sequence>MKNLFLLLWTLALGSSFFGNSFVEYDSRYLENADLNSNTIVIKFLTVQERGIIFSAKGKDCHLEIGVSLGRPYILLKLPGTQEVSLSSTLVITSTPEYHVLRIFRLNNKISLTIDSDLPVTTTIHAEDTHLDFTKGVKIGTAIAKTVNTISGFRGCIKSLEFNNVALISPKSIPQSTKQRNVLRGCSSVLKNTKKETFSFSRRKGGYASFLVAKDGIALKTINLQFKFKSESISGNLVKIPTIMDDGFLTINYDNEYVSLYLTIQGAVKWNTTVSCIDKKSPQDGWHLVTATVRPGSNPSIGCNSPRSPKSVEFPDKIEKERSLEMTGLVMIAVDKTDSVELGKDSVCFKGLAINGKEMTSGDVRISYAMNIGCGIDEGPLRNSVPIQKISKVINVEVNEGESFSLIRFISPAFGKSPRILEVSQKPTFGSIENGDEEIDEFKSSEVAIISYYNDGSEHSNDLFKIMTKNGANEYVFHVKVKPVNDKPSFHIPNDFVYRPVIGFSNQWTNDLLRLVDPESPPEEIFIYVFGFIETKDRYFHFKDDNTMLSHVECPGNAFCGGIVSFTLKDINDGRIFFYVGKDESEPIKFSLRAKDSSSNNSSESNIGFLNIHPAQLEVRPVRNNIIEVRQGSEKIITDQLIKYATNAPADDIPIRFEVWEIPEIGELLLLDENNEWTLAESFTQQDVNEERVKYVHRQGKTYQKIDTIELQIYAGSGSKEIRTDKIAKIKVTIIEIEFMLEKNSVDLVDSSSVVLGKECFSIEARTVGGHLIDASDALVTFTSLPTKSTIYVGDESIRIGQPLKYSDFLAGKVAIRPDDEIRQRLDDILYVKIKIDHLETSNEFRVNYKPDPEKIFLVNNELLVNEGAKMVIRQDHLYASNLKGERIDLELIDLPKHGKLRKIKIGNKKDSDEAFMRSLRMDDIENQRIFYEHDGSETRNDSFTFNVRNLDKGLLTTRANKRSETFSIKISLVNDNAPKRLVDRVFKVVTNSERLITNDDLWFTDADTDFADEDLVLNWRSIDNGAIVDRRTGEKTFEITQKDIKDRNVLFRHTGASYAEVYFWVKDGTFTTTGVLRVRAGPAAVEIVNTAAISLQKDSFAEISQKNLSASTNLNIPTGDLRWFLVEAPTQAEFQINGEKVNMWTQQDVIDGRLLLKHTPNENPKYVDFFRIKAYFDTYESDVRNVELTIFLKDFQKPMRIVENKNLFVREGESVRVSRNDLKVSHISSAPNEIEYQVEAAPNLGKLVDAAGNVVTKFSQADIDHDAIQYQNNGVPGKVKDAFKLRVTNQFTALQDIIIGIHIEPRHLRVVVDVIHDIVEGGNVYLSKGIKIQGDELKMTNVTVEIVKGPSFGALRMLGGKTDVHSFKYGSINKVLYIHDNSENHSDNMTVIARPSADDSWHLPSAATVVPIRITPVNNKVPFMENNKVLEVWAGSTKVITREELLYSDLDNDPSEIVYETSDCKGGYLANRADYSTKISKFSQKQIDDEQIIFVQEGDRPPSSRFSFQVTDGEHYSSGAPFVIDIQLLEISLTKSSEKFQVFPGESKVILPTNLWATTNEALDSDRVIEFFIERPPACGEIVDASGAKLKSFTQIDIKNKNVVYKAALDQTQWNTVDVFTFSVRAQPATPLKQNNFFVQVSYDKDNVPQLAKLYPLKVQEGGSETINHQYIDASNFFLKVRSGENKNDYRLEYEVLKVPEHGKLFLDRMVLRKGYPLTPGNFLSNKLRYDHDHSDFPSDSIQMSARLIDEQYENVPDIVNVNFTLQIEVEGINDNIPELRFPDRSKSTVNIIEGHPHALGKDDFEIYDSDRDEIIVKIHQGTSLGEFKRSDKIDDELEFFTNTEMNEGMILFLPREDAKLNEISSVTISFTDGFHNEDFQLLQIQVLPFNLEIVASEIEIAQGDRAARLSTFVNITTNGDLSRVSCHSTSPLHGNIILDSEPLKSKKFYSASLNHINYVISDGMATEDSFVLSCKSDLVKDYVAQTTVSVKLISGVKSADEYILLNPQPSPFTKFTDDILDTSKLLQYSPIFFEPVKTNGLEIRRLEGSVSETEHKNNSESVNCTEFNGFSLCSPIKFTLNEMNSGVIFIESSANDVATELKLLVSASMIPPVEFATPVEMADDVNAALLPHFGISSDELYSHKDEGEQEHQGAFVHKPTTLPDDDLRPKSPQTKKEFVTPPIQDTRASDEEDTPAVPLELGSLLYVIPAAVLLVVLVIIIGAVIFSRKQKARRDSNEKKFLTKYSPPTTIKKEEIEGATVYSYPAAHDSSVKVTVPQNRYDSLMPSIVVRPLAPDESIYEGSVSDDGGHTAYAGSNYFGVLSMSNYEESRPDTNSNSMEESSLLDHMDQVDRMSHFTTDTLQAKTQHWSLPYQTQSRGKPYSKSSVENINEKKEENPLTRSSPPKVSKDKCVYTKNGKHDSEDWVCKECFKAYPGTGHINRTNYPHQLPSSKSNSCSLCKDNKGEHEDYICACCFLPFTESS</sequence>
<dbReference type="Pfam" id="PF16184">
    <property type="entry name" value="Cadherin_3"/>
    <property type="match status" value="6"/>
</dbReference>
<keyword evidence="3" id="KW-0325">Glycoprotein</keyword>
<protein>
    <submittedName>
        <fullName evidence="10">Oidioi.mRNA.OKI2018_I69.XSR.g16080.t1.cds</fullName>
    </submittedName>
</protein>
<evidence type="ECO:0000256" key="4">
    <source>
        <dbReference type="PROSITE-ProRule" id="PRU00122"/>
    </source>
</evidence>
<dbReference type="Pfam" id="PF02210">
    <property type="entry name" value="Laminin_G_2"/>
    <property type="match status" value="1"/>
</dbReference>
<evidence type="ECO:0000256" key="8">
    <source>
        <dbReference type="SAM" id="SignalP"/>
    </source>
</evidence>
<feature type="repeat" description="CSPG" evidence="5">
    <location>
        <begin position="854"/>
        <end position="949"/>
    </location>
</feature>
<dbReference type="SMART" id="SM00282">
    <property type="entry name" value="LamG"/>
    <property type="match status" value="1"/>
</dbReference>
<feature type="transmembrane region" description="Helical" evidence="7">
    <location>
        <begin position="2206"/>
        <end position="2228"/>
    </location>
</feature>
<dbReference type="EMBL" id="OU015569">
    <property type="protein sequence ID" value="CAG5098907.1"/>
    <property type="molecule type" value="Genomic_DNA"/>
</dbReference>
<keyword evidence="7" id="KW-1133">Transmembrane helix</keyword>
<keyword evidence="11" id="KW-1185">Reference proteome</keyword>
<keyword evidence="2" id="KW-0677">Repeat</keyword>
<proteinExistence type="predicted"/>
<dbReference type="CDD" id="cd00110">
    <property type="entry name" value="LamG"/>
    <property type="match status" value="1"/>
</dbReference>
<feature type="repeat" description="CSPG" evidence="5">
    <location>
        <begin position="1422"/>
        <end position="1512"/>
    </location>
</feature>
<feature type="domain" description="Laminin G" evidence="9">
    <location>
        <begin position="12"/>
        <end position="186"/>
    </location>
</feature>
<accession>A0ABN7SEX3</accession>
<dbReference type="InterPro" id="IPR001791">
    <property type="entry name" value="Laminin_G"/>
</dbReference>
<dbReference type="InterPro" id="IPR039005">
    <property type="entry name" value="CSPG_rpt"/>
</dbReference>
<feature type="region of interest" description="Disordered" evidence="6">
    <location>
        <begin position="2148"/>
        <end position="2196"/>
    </location>
</feature>
<feature type="region of interest" description="Disordered" evidence="6">
    <location>
        <begin position="2370"/>
        <end position="2410"/>
    </location>
</feature>
<dbReference type="InterPro" id="IPR013320">
    <property type="entry name" value="ConA-like_dom_sf"/>
</dbReference>
<dbReference type="SUPFAM" id="SSF49899">
    <property type="entry name" value="Concanavalin A-like lectins/glucanases"/>
    <property type="match status" value="1"/>
</dbReference>
<dbReference type="PROSITE" id="PS51854">
    <property type="entry name" value="CSPG"/>
    <property type="match status" value="4"/>
</dbReference>
<evidence type="ECO:0000256" key="3">
    <source>
        <dbReference type="ARBA" id="ARBA00023180"/>
    </source>
</evidence>
<reference evidence="10 11" key="1">
    <citation type="submission" date="2021-04" db="EMBL/GenBank/DDBJ databases">
        <authorList>
            <person name="Bliznina A."/>
        </authorList>
    </citation>
    <scope>NUCLEOTIDE SEQUENCE [LARGE SCALE GENOMIC DNA]</scope>
</reference>
<evidence type="ECO:0000256" key="6">
    <source>
        <dbReference type="SAM" id="MobiDB-lite"/>
    </source>
</evidence>
<dbReference type="InterPro" id="IPR051561">
    <property type="entry name" value="FRAS1_ECM"/>
</dbReference>
<feature type="repeat" description="CSPG" evidence="5">
    <location>
        <begin position="1199"/>
        <end position="1289"/>
    </location>
</feature>
<name>A0ABN7SEX3_OIKDI</name>
<organism evidence="10 11">
    <name type="scientific">Oikopleura dioica</name>
    <name type="common">Tunicate</name>
    <dbReference type="NCBI Taxonomy" id="34765"/>
    <lineage>
        <taxon>Eukaryota</taxon>
        <taxon>Metazoa</taxon>
        <taxon>Chordata</taxon>
        <taxon>Tunicata</taxon>
        <taxon>Appendicularia</taxon>
        <taxon>Copelata</taxon>
        <taxon>Oikopleuridae</taxon>
        <taxon>Oikopleura</taxon>
    </lineage>
</organism>
<keyword evidence="7" id="KW-0472">Membrane</keyword>
<feature type="signal peptide" evidence="8">
    <location>
        <begin position="1"/>
        <end position="16"/>
    </location>
</feature>
<gene>
    <name evidence="10" type="ORF">OKIOD_LOCUS7638</name>
</gene>
<evidence type="ECO:0000256" key="2">
    <source>
        <dbReference type="ARBA" id="ARBA00022737"/>
    </source>
</evidence>
<keyword evidence="7" id="KW-0812">Transmembrane</keyword>
<dbReference type="PANTHER" id="PTHR45739:SF12">
    <property type="entry name" value="CHONDROITIN SULFATE PROTEOGLYCAN 4-LIKE ISOFORM X2"/>
    <property type="match status" value="1"/>
</dbReference>
<dbReference type="PROSITE" id="PS50025">
    <property type="entry name" value="LAM_G_DOMAIN"/>
    <property type="match status" value="1"/>
</dbReference>
<dbReference type="Gene3D" id="2.60.120.200">
    <property type="match status" value="1"/>
</dbReference>
<dbReference type="Proteomes" id="UP001158576">
    <property type="component" value="Chromosome XSR"/>
</dbReference>
<comment type="caution">
    <text evidence="4">Lacks conserved residue(s) required for the propagation of feature annotation.</text>
</comment>
<evidence type="ECO:0000313" key="11">
    <source>
        <dbReference type="Proteomes" id="UP001158576"/>
    </source>
</evidence>
<evidence type="ECO:0000256" key="7">
    <source>
        <dbReference type="SAM" id="Phobius"/>
    </source>
</evidence>
<feature type="compositionally biased region" description="Basic and acidic residues" evidence="6">
    <location>
        <begin position="2167"/>
        <end position="2180"/>
    </location>
</feature>
<keyword evidence="1 8" id="KW-0732">Signal</keyword>
<feature type="chain" id="PRO_5045744011" evidence="8">
    <location>
        <begin position="17"/>
        <end position="2485"/>
    </location>
</feature>
<evidence type="ECO:0000259" key="9">
    <source>
        <dbReference type="PROSITE" id="PS50025"/>
    </source>
</evidence>
<dbReference type="PANTHER" id="PTHR45739">
    <property type="entry name" value="MATRIX PROTEIN, PUTATIVE-RELATED"/>
    <property type="match status" value="1"/>
</dbReference>